<protein>
    <submittedName>
        <fullName evidence="1">DUF3313 domain-containing protein</fullName>
    </submittedName>
</protein>
<reference evidence="1" key="1">
    <citation type="submission" date="2018-07" db="EMBL/GenBank/DDBJ databases">
        <authorList>
            <consortium name="GenomeTrakr network: Whole genome sequencing for foodborne pathogen traceback"/>
        </authorList>
    </citation>
    <scope>NUCLEOTIDE SEQUENCE [LARGE SCALE GENOMIC DNA]</scope>
    <source>
        <strain evidence="1">CFSAN002851</strain>
    </source>
</reference>
<name>A0A5U3F1T1_SALET</name>
<organism evidence="1">
    <name type="scientific">Salmonella enterica I</name>
    <dbReference type="NCBI Taxonomy" id="59201"/>
    <lineage>
        <taxon>Bacteria</taxon>
        <taxon>Pseudomonadati</taxon>
        <taxon>Pseudomonadota</taxon>
        <taxon>Gammaproteobacteria</taxon>
        <taxon>Enterobacterales</taxon>
        <taxon>Enterobacteriaceae</taxon>
        <taxon>Salmonella</taxon>
    </lineage>
</organism>
<accession>A0A5U3F1T1</accession>
<feature type="non-terminal residue" evidence="1">
    <location>
        <position position="25"/>
    </location>
</feature>
<dbReference type="Proteomes" id="UP000839575">
    <property type="component" value="Unassembled WGS sequence"/>
</dbReference>
<dbReference type="AlphaFoldDB" id="A0A5U3F1T1"/>
<comment type="caution">
    <text evidence="1">The sequence shown here is derived from an EMBL/GenBank/DDBJ whole genome shotgun (WGS) entry which is preliminary data.</text>
</comment>
<dbReference type="EMBL" id="AAGLPX010000108">
    <property type="protein sequence ID" value="EBP4002154.1"/>
    <property type="molecule type" value="Genomic_DNA"/>
</dbReference>
<sequence length="25" mass="2617">MRTHTLFKVAVLTGLLALSGCASKV</sequence>
<gene>
    <name evidence="1" type="ORF">S301_26765</name>
</gene>
<proteinExistence type="predicted"/>
<evidence type="ECO:0000313" key="1">
    <source>
        <dbReference type="EMBL" id="EBP4002154.1"/>
    </source>
</evidence>
<dbReference type="PROSITE" id="PS51257">
    <property type="entry name" value="PROKAR_LIPOPROTEIN"/>
    <property type="match status" value="1"/>
</dbReference>